<reference evidence="13 14" key="1">
    <citation type="submission" date="2023-09" db="EMBL/GenBank/DDBJ databases">
        <authorList>
            <person name="Rey-Velasco X."/>
        </authorList>
    </citation>
    <scope>NUCLEOTIDE SEQUENCE [LARGE SCALE GENOMIC DNA]</scope>
    <source>
        <strain evidence="13 14">F394</strain>
    </source>
</reference>
<evidence type="ECO:0000256" key="7">
    <source>
        <dbReference type="ARBA" id="ARBA00023146"/>
    </source>
</evidence>
<dbReference type="CDD" id="cd00671">
    <property type="entry name" value="ArgRS_core"/>
    <property type="match status" value="1"/>
</dbReference>
<dbReference type="PROSITE" id="PS00178">
    <property type="entry name" value="AA_TRNA_LIGASE_I"/>
    <property type="match status" value="1"/>
</dbReference>
<dbReference type="Proteomes" id="UP001267426">
    <property type="component" value="Unassembled WGS sequence"/>
</dbReference>
<protein>
    <recommendedName>
        <fullName evidence="9">Arginine--tRNA ligase</fullName>
        <ecNumber evidence="9">6.1.1.19</ecNumber>
    </recommendedName>
    <alternativeName>
        <fullName evidence="9">Arginyl-tRNA synthetase</fullName>
        <shortName evidence="9">ArgRS</shortName>
    </alternativeName>
</protein>
<evidence type="ECO:0000256" key="1">
    <source>
        <dbReference type="ARBA" id="ARBA00005594"/>
    </source>
</evidence>
<dbReference type="RefSeq" id="WP_311663740.1">
    <property type="nucleotide sequence ID" value="NZ_JAVRHT010000021.1"/>
</dbReference>
<evidence type="ECO:0000256" key="3">
    <source>
        <dbReference type="ARBA" id="ARBA00022598"/>
    </source>
</evidence>
<comment type="caution">
    <text evidence="13">The sequence shown here is derived from an EMBL/GenBank/DDBJ whole genome shotgun (WGS) entry which is preliminary data.</text>
</comment>
<dbReference type="InterPro" id="IPR001278">
    <property type="entry name" value="Arg-tRNA-ligase"/>
</dbReference>
<accession>A0ABU3BSB1</accession>
<dbReference type="Pfam" id="PF05746">
    <property type="entry name" value="DALR_1"/>
    <property type="match status" value="1"/>
</dbReference>
<dbReference type="SUPFAM" id="SSF55190">
    <property type="entry name" value="Arginyl-tRNA synthetase (ArgRS), N-terminal 'additional' domain"/>
    <property type="match status" value="1"/>
</dbReference>
<proteinExistence type="inferred from homology"/>
<dbReference type="EMBL" id="JAVRHT010000021">
    <property type="protein sequence ID" value="MDT0632120.1"/>
    <property type="molecule type" value="Genomic_DNA"/>
</dbReference>
<evidence type="ECO:0000256" key="8">
    <source>
        <dbReference type="ARBA" id="ARBA00049339"/>
    </source>
</evidence>
<evidence type="ECO:0000256" key="6">
    <source>
        <dbReference type="ARBA" id="ARBA00022917"/>
    </source>
</evidence>
<dbReference type="Gene3D" id="3.40.50.620">
    <property type="entry name" value="HUPs"/>
    <property type="match status" value="1"/>
</dbReference>
<dbReference type="EC" id="6.1.1.19" evidence="9"/>
<comment type="subunit">
    <text evidence="9">Monomer.</text>
</comment>
<feature type="domain" description="Arginyl tRNA synthetase N-terminal" evidence="12">
    <location>
        <begin position="3"/>
        <end position="92"/>
    </location>
</feature>
<keyword evidence="2 9" id="KW-0963">Cytoplasm</keyword>
<dbReference type="Pfam" id="PF00750">
    <property type="entry name" value="tRNA-synt_1d"/>
    <property type="match status" value="1"/>
</dbReference>
<keyword evidence="7 9" id="KW-0030">Aminoacyl-tRNA synthetase</keyword>
<dbReference type="PRINTS" id="PR01038">
    <property type="entry name" value="TRNASYNTHARG"/>
</dbReference>
<evidence type="ECO:0000313" key="14">
    <source>
        <dbReference type="Proteomes" id="UP001267426"/>
    </source>
</evidence>
<evidence type="ECO:0000256" key="10">
    <source>
        <dbReference type="RuleBase" id="RU363038"/>
    </source>
</evidence>
<dbReference type="PANTHER" id="PTHR11956:SF5">
    <property type="entry name" value="ARGININE--TRNA LIGASE, CYTOPLASMIC"/>
    <property type="match status" value="1"/>
</dbReference>
<gene>
    <name evidence="9 13" type="primary">argS</name>
    <name evidence="13" type="ORF">RM540_10225</name>
</gene>
<dbReference type="InterPro" id="IPR001412">
    <property type="entry name" value="aa-tRNA-synth_I_CS"/>
</dbReference>
<dbReference type="HAMAP" id="MF_00123">
    <property type="entry name" value="Arg_tRNA_synth"/>
    <property type="match status" value="1"/>
</dbReference>
<feature type="short sequence motif" description="'HIGH' region" evidence="9">
    <location>
        <begin position="129"/>
        <end position="139"/>
    </location>
</feature>
<comment type="similarity">
    <text evidence="1 9 10">Belongs to the class-I aminoacyl-tRNA synthetase family.</text>
</comment>
<dbReference type="SUPFAM" id="SSF52374">
    <property type="entry name" value="Nucleotidylyl transferase"/>
    <property type="match status" value="1"/>
</dbReference>
<keyword evidence="3 9" id="KW-0436">Ligase</keyword>
<evidence type="ECO:0000259" key="12">
    <source>
        <dbReference type="SMART" id="SM01016"/>
    </source>
</evidence>
<dbReference type="SUPFAM" id="SSF47323">
    <property type="entry name" value="Anticodon-binding domain of a subclass of class I aminoacyl-tRNA synthetases"/>
    <property type="match status" value="1"/>
</dbReference>
<keyword evidence="6 9" id="KW-0648">Protein biosynthesis</keyword>
<dbReference type="SMART" id="SM01016">
    <property type="entry name" value="Arg_tRNA_synt_N"/>
    <property type="match status" value="1"/>
</dbReference>
<keyword evidence="14" id="KW-1185">Reference proteome</keyword>
<evidence type="ECO:0000256" key="2">
    <source>
        <dbReference type="ARBA" id="ARBA00022490"/>
    </source>
</evidence>
<dbReference type="SMART" id="SM00836">
    <property type="entry name" value="DALR_1"/>
    <property type="match status" value="1"/>
</dbReference>
<dbReference type="Gene3D" id="1.10.730.10">
    <property type="entry name" value="Isoleucyl-tRNA Synthetase, Domain 1"/>
    <property type="match status" value="1"/>
</dbReference>
<dbReference type="Pfam" id="PF03485">
    <property type="entry name" value="Arg_tRNA_synt_N"/>
    <property type="match status" value="1"/>
</dbReference>
<dbReference type="InterPro" id="IPR014729">
    <property type="entry name" value="Rossmann-like_a/b/a_fold"/>
</dbReference>
<dbReference type="InterPro" id="IPR005148">
    <property type="entry name" value="Arg-tRNA-synth_N"/>
</dbReference>
<comment type="subcellular location">
    <subcellularLocation>
        <location evidence="9">Cytoplasm</location>
    </subcellularLocation>
</comment>
<evidence type="ECO:0000313" key="13">
    <source>
        <dbReference type="EMBL" id="MDT0632120.1"/>
    </source>
</evidence>
<evidence type="ECO:0000256" key="5">
    <source>
        <dbReference type="ARBA" id="ARBA00022840"/>
    </source>
</evidence>
<keyword evidence="4 9" id="KW-0547">Nucleotide-binding</keyword>
<keyword evidence="5 9" id="KW-0067">ATP-binding</keyword>
<dbReference type="InterPro" id="IPR036695">
    <property type="entry name" value="Arg-tRNA-synth_N_sf"/>
</dbReference>
<sequence>MESHLAESVRAALAQLPDLPDGFDAGAVEVEFQTPNDASHGDLATNVALQLARPLKRAPRQIAEGIVAHWTPDPARVEAVEVAGPGFINVRFASAHLAEGLAQILDAGADWGRTDTHADETALVEYVSANPTGPLTVGHGRNAVLGDTLANLLAWTGYGVTREYYFNDAGRQMRVLGESVRARYQAAVRPDTPTKEIEGGVVVPESFPEDGYRGAYITDIARALADGHGDALLDAPDEAPFTAAARDAIFAEIEATLARLGVRMDEQFNERTLYESGAVWEVVDRLKEAGLAYERDGATWFKTSALGKTEVTREGGEEGKDVVLVKSSGEPTYRLPDIAYHLDKLGRGFSLVLDVFGADHIATYPDVVRGVEALGADAGKIDVVVYQFVTLVRGGEPVKMSTRKANYVTLDELMDEVGADVVRFFFLMRSPNTHLDFDLDLAKEASDKNPVFYLQYAHARIASIERKAEETGLVAEGGADLGLLTHASEEALVKTLLQFPDEVRAAAEARAPHRLASVYLRDVATAFNAFYRDCRIVGEAPDLAAARLSLARAARTTLANGLAVLGISAPDRM</sequence>
<dbReference type="InterPro" id="IPR035684">
    <property type="entry name" value="ArgRS_core"/>
</dbReference>
<name>A0ABU3BSB1_9BACT</name>
<dbReference type="Gene3D" id="3.30.1360.70">
    <property type="entry name" value="Arginyl tRNA synthetase N-terminal domain"/>
    <property type="match status" value="1"/>
</dbReference>
<feature type="domain" description="DALR anticodon binding" evidence="11">
    <location>
        <begin position="454"/>
        <end position="573"/>
    </location>
</feature>
<evidence type="ECO:0000259" key="11">
    <source>
        <dbReference type="SMART" id="SM00836"/>
    </source>
</evidence>
<dbReference type="InterPro" id="IPR009080">
    <property type="entry name" value="tRNAsynth_Ia_anticodon-bd"/>
</dbReference>
<dbReference type="PANTHER" id="PTHR11956">
    <property type="entry name" value="ARGINYL-TRNA SYNTHETASE"/>
    <property type="match status" value="1"/>
</dbReference>
<evidence type="ECO:0000256" key="9">
    <source>
        <dbReference type="HAMAP-Rule" id="MF_00123"/>
    </source>
</evidence>
<dbReference type="NCBIfam" id="TIGR00456">
    <property type="entry name" value="argS"/>
    <property type="match status" value="1"/>
</dbReference>
<comment type="catalytic activity">
    <reaction evidence="8 9">
        <text>tRNA(Arg) + L-arginine + ATP = L-arginyl-tRNA(Arg) + AMP + diphosphate</text>
        <dbReference type="Rhea" id="RHEA:20301"/>
        <dbReference type="Rhea" id="RHEA-COMP:9658"/>
        <dbReference type="Rhea" id="RHEA-COMP:9673"/>
        <dbReference type="ChEBI" id="CHEBI:30616"/>
        <dbReference type="ChEBI" id="CHEBI:32682"/>
        <dbReference type="ChEBI" id="CHEBI:33019"/>
        <dbReference type="ChEBI" id="CHEBI:78442"/>
        <dbReference type="ChEBI" id="CHEBI:78513"/>
        <dbReference type="ChEBI" id="CHEBI:456215"/>
        <dbReference type="EC" id="6.1.1.19"/>
    </reaction>
</comment>
<organism evidence="13 14">
    <name type="scientific">Rubrivirga litoralis</name>
    <dbReference type="NCBI Taxonomy" id="3075598"/>
    <lineage>
        <taxon>Bacteria</taxon>
        <taxon>Pseudomonadati</taxon>
        <taxon>Rhodothermota</taxon>
        <taxon>Rhodothermia</taxon>
        <taxon>Rhodothermales</taxon>
        <taxon>Rubricoccaceae</taxon>
        <taxon>Rubrivirga</taxon>
    </lineage>
</organism>
<evidence type="ECO:0000256" key="4">
    <source>
        <dbReference type="ARBA" id="ARBA00022741"/>
    </source>
</evidence>
<dbReference type="GO" id="GO:0004814">
    <property type="term" value="F:arginine-tRNA ligase activity"/>
    <property type="evidence" value="ECO:0007669"/>
    <property type="project" value="UniProtKB-EC"/>
</dbReference>
<dbReference type="InterPro" id="IPR008909">
    <property type="entry name" value="DALR_anticod-bd"/>
</dbReference>